<evidence type="ECO:0000313" key="2">
    <source>
        <dbReference type="EMBL" id="SHE30351.1"/>
    </source>
</evidence>
<keyword evidence="1" id="KW-0812">Transmembrane</keyword>
<feature type="transmembrane region" description="Helical" evidence="1">
    <location>
        <begin position="121"/>
        <end position="140"/>
    </location>
</feature>
<evidence type="ECO:0000256" key="1">
    <source>
        <dbReference type="SAM" id="Phobius"/>
    </source>
</evidence>
<keyword evidence="1" id="KW-1133">Transmembrane helix</keyword>
<dbReference type="RefSeq" id="WP_083596267.1">
    <property type="nucleotide sequence ID" value="NZ_FQUO01000001.1"/>
</dbReference>
<dbReference type="STRING" id="1302690.BUE76_23305"/>
<sequence>MDHVNKAGNMKTLQFFTAPYLLISAFLLILISGEMLGGPYLLYLLLALPHGGIHALLAIGGILCLVLAHTQLNWAANGILKLIANTLGVLLLTASLCSFFYNDTGGYNISTFEQAVPLGSMIITGLIALLFLGLNVSSYLKASRQDPNTVANSH</sequence>
<gene>
    <name evidence="2" type="ORF">SAMN05444008_10189</name>
</gene>
<evidence type="ECO:0000313" key="3">
    <source>
        <dbReference type="Proteomes" id="UP000184368"/>
    </source>
</evidence>
<feature type="transmembrane region" description="Helical" evidence="1">
    <location>
        <begin position="12"/>
        <end position="31"/>
    </location>
</feature>
<protein>
    <submittedName>
        <fullName evidence="2">Uncharacterized protein</fullName>
    </submittedName>
</protein>
<keyword evidence="3" id="KW-1185">Reference proteome</keyword>
<dbReference type="EMBL" id="FQUO01000001">
    <property type="protein sequence ID" value="SHE30351.1"/>
    <property type="molecule type" value="Genomic_DNA"/>
</dbReference>
<accession>A0A1M4SDT3</accession>
<feature type="transmembrane region" description="Helical" evidence="1">
    <location>
        <begin position="43"/>
        <end position="67"/>
    </location>
</feature>
<organism evidence="2 3">
    <name type="scientific">Cnuella takakiae</name>
    <dbReference type="NCBI Taxonomy" id="1302690"/>
    <lineage>
        <taxon>Bacteria</taxon>
        <taxon>Pseudomonadati</taxon>
        <taxon>Bacteroidota</taxon>
        <taxon>Chitinophagia</taxon>
        <taxon>Chitinophagales</taxon>
        <taxon>Chitinophagaceae</taxon>
        <taxon>Cnuella</taxon>
    </lineage>
</organism>
<reference evidence="2 3" key="1">
    <citation type="submission" date="2016-11" db="EMBL/GenBank/DDBJ databases">
        <authorList>
            <person name="Jaros S."/>
            <person name="Januszkiewicz K."/>
            <person name="Wedrychowicz H."/>
        </authorList>
    </citation>
    <scope>NUCLEOTIDE SEQUENCE [LARGE SCALE GENOMIC DNA]</scope>
    <source>
        <strain evidence="2 3">DSM 26897</strain>
    </source>
</reference>
<dbReference type="AlphaFoldDB" id="A0A1M4SDT3"/>
<feature type="transmembrane region" description="Helical" evidence="1">
    <location>
        <begin position="79"/>
        <end position="101"/>
    </location>
</feature>
<proteinExistence type="predicted"/>
<keyword evidence="1" id="KW-0472">Membrane</keyword>
<dbReference type="Proteomes" id="UP000184368">
    <property type="component" value="Unassembled WGS sequence"/>
</dbReference>
<name>A0A1M4SDT3_9BACT</name>